<feature type="signal peptide" evidence="2">
    <location>
        <begin position="1"/>
        <end position="15"/>
    </location>
</feature>
<evidence type="ECO:0000256" key="2">
    <source>
        <dbReference type="SAM" id="SignalP"/>
    </source>
</evidence>
<gene>
    <name evidence="4" type="ORF">pipiens_017423</name>
</gene>
<dbReference type="Proteomes" id="UP001562425">
    <property type="component" value="Unassembled WGS sequence"/>
</dbReference>
<feature type="compositionally biased region" description="Low complexity" evidence="1">
    <location>
        <begin position="483"/>
        <end position="504"/>
    </location>
</feature>
<name>A0ABD1CGQ8_CULPP</name>
<evidence type="ECO:0000313" key="5">
    <source>
        <dbReference type="Proteomes" id="UP001562425"/>
    </source>
</evidence>
<evidence type="ECO:0000259" key="3">
    <source>
        <dbReference type="SMART" id="SM00690"/>
    </source>
</evidence>
<dbReference type="PANTHER" id="PTHR31927">
    <property type="entry name" value="FI07246P-RELATED-RELATED"/>
    <property type="match status" value="1"/>
</dbReference>
<reference evidence="4 5" key="1">
    <citation type="submission" date="2024-05" db="EMBL/GenBank/DDBJ databases">
        <title>Culex pipiens pipiens assembly and annotation.</title>
        <authorList>
            <person name="Alout H."/>
            <person name="Durand T."/>
        </authorList>
    </citation>
    <scope>NUCLEOTIDE SEQUENCE [LARGE SCALE GENOMIC DNA]</scope>
    <source>
        <strain evidence="4">HA-2024</strain>
        <tissue evidence="4">Whole body</tissue>
    </source>
</reference>
<accession>A0ABD1CGQ8</accession>
<feature type="domain" description="DUF243" evidence="3">
    <location>
        <begin position="163"/>
        <end position="263"/>
    </location>
</feature>
<evidence type="ECO:0000256" key="1">
    <source>
        <dbReference type="SAM" id="MobiDB-lite"/>
    </source>
</evidence>
<feature type="chain" id="PRO_5044875409" description="DUF243 domain-containing protein" evidence="2">
    <location>
        <begin position="16"/>
        <end position="531"/>
    </location>
</feature>
<comment type="caution">
    <text evidence="4">The sequence shown here is derived from an EMBL/GenBank/DDBJ whole genome shotgun (WGS) entry which is preliminary data.</text>
</comment>
<proteinExistence type="predicted"/>
<feature type="compositionally biased region" description="Low complexity" evidence="1">
    <location>
        <begin position="133"/>
        <end position="153"/>
    </location>
</feature>
<protein>
    <recommendedName>
        <fullName evidence="3">DUF243 domain-containing protein</fullName>
    </recommendedName>
</protein>
<sequence>MKLAIVLCVLGTALALPDGYHYDPPAVTSTLYFPSIPEDDCEQPAQLPEVTYQKELPTYTQHTSHVYTAPVKQQVQVLQPLKTHVTYEKEQVQNVWGSSGEQAQSTVWGSLGSLQKIEPAPQKVQQLNLWDTSKQQQQQQQQQSSSWGQEQSSIWVKPQHHIEEVFKHVYVHVPPEDKEEYQPPQIIQPVAHKQKHYKIIFIKAPSPPSPKSVVVPPQPQNEEKTIVYVLHQKPEHRQEVIVQKPEPAKQNKPEVFFIKYKNQKQQVKQEVKYVSSTAAPASWEAKSSSGSSSYSSGASSGSSYSFVSSTAAPVVYSTAAPVVKIVESAPVSYSSSSSSSSNTGYSGGDSGSYSFVSSTASPIAYTTGHSVKVVETAPISTGYDYSSNQGSSGSSYSSFSSGSGAQSSGYESYVDLGNSGYSGFTSGGSGLGVINVGANDYSASISSSTVAPIAKSSSYVSTTPHSIVSSTIGFGGELSVRNSGSSGYSQRSSGRSRGTTVGTTKKPCRRCGSSTSAPLVVHENTYTSNVY</sequence>
<evidence type="ECO:0000313" key="4">
    <source>
        <dbReference type="EMBL" id="KAL1375558.1"/>
    </source>
</evidence>
<dbReference type="EMBL" id="JBEHCU010012401">
    <property type="protein sequence ID" value="KAL1375558.1"/>
    <property type="molecule type" value="Genomic_DNA"/>
</dbReference>
<keyword evidence="5" id="KW-1185">Reference proteome</keyword>
<organism evidence="4 5">
    <name type="scientific">Culex pipiens pipiens</name>
    <name type="common">Northern house mosquito</name>
    <dbReference type="NCBI Taxonomy" id="38569"/>
    <lineage>
        <taxon>Eukaryota</taxon>
        <taxon>Metazoa</taxon>
        <taxon>Ecdysozoa</taxon>
        <taxon>Arthropoda</taxon>
        <taxon>Hexapoda</taxon>
        <taxon>Insecta</taxon>
        <taxon>Pterygota</taxon>
        <taxon>Neoptera</taxon>
        <taxon>Endopterygota</taxon>
        <taxon>Diptera</taxon>
        <taxon>Nematocera</taxon>
        <taxon>Culicoidea</taxon>
        <taxon>Culicidae</taxon>
        <taxon>Culicinae</taxon>
        <taxon>Culicini</taxon>
        <taxon>Culex</taxon>
        <taxon>Culex</taxon>
    </lineage>
</organism>
<feature type="region of interest" description="Disordered" evidence="1">
    <location>
        <begin position="130"/>
        <end position="153"/>
    </location>
</feature>
<dbReference type="PANTHER" id="PTHR31927:SF16">
    <property type="entry name" value="LP07342P"/>
    <property type="match status" value="1"/>
</dbReference>
<dbReference type="Pfam" id="PF03103">
    <property type="entry name" value="DUF243"/>
    <property type="match status" value="1"/>
</dbReference>
<feature type="region of interest" description="Disordered" evidence="1">
    <location>
        <begin position="483"/>
        <end position="514"/>
    </location>
</feature>
<dbReference type="InterPro" id="IPR004145">
    <property type="entry name" value="DUF243"/>
</dbReference>
<dbReference type="AlphaFoldDB" id="A0ABD1CGQ8"/>
<keyword evidence="2" id="KW-0732">Signal</keyword>
<dbReference type="SMART" id="SM00690">
    <property type="entry name" value="DM5"/>
    <property type="match status" value="1"/>
</dbReference>